<dbReference type="RefSeq" id="WP_091545111.1">
    <property type="nucleotide sequence ID" value="NZ_FONY01000018.1"/>
</dbReference>
<dbReference type="EMBL" id="FONY01000018">
    <property type="protein sequence ID" value="SFF15782.1"/>
    <property type="molecule type" value="Genomic_DNA"/>
</dbReference>
<accession>A0A1I2GE57</accession>
<proteinExistence type="predicted"/>
<evidence type="ECO:0000313" key="2">
    <source>
        <dbReference type="Proteomes" id="UP000199513"/>
    </source>
</evidence>
<protein>
    <submittedName>
        <fullName evidence="1">Uncharacterized protein</fullName>
    </submittedName>
</protein>
<organism evidence="1 2">
    <name type="scientific">Thermoflexibacter ruber</name>
    <dbReference type="NCBI Taxonomy" id="1003"/>
    <lineage>
        <taxon>Bacteria</taxon>
        <taxon>Pseudomonadati</taxon>
        <taxon>Bacteroidota</taxon>
        <taxon>Cytophagia</taxon>
        <taxon>Cytophagales</taxon>
        <taxon>Thermoflexibacteraceae</taxon>
        <taxon>Thermoflexibacter</taxon>
    </lineage>
</organism>
<dbReference type="STRING" id="1003.SAMN04488541_101812"/>
<evidence type="ECO:0000313" key="1">
    <source>
        <dbReference type="EMBL" id="SFF15782.1"/>
    </source>
</evidence>
<keyword evidence="2" id="KW-1185">Reference proteome</keyword>
<dbReference type="OrthoDB" id="837183at2"/>
<reference evidence="1 2" key="1">
    <citation type="submission" date="2016-10" db="EMBL/GenBank/DDBJ databases">
        <authorList>
            <person name="de Groot N.N."/>
        </authorList>
    </citation>
    <scope>NUCLEOTIDE SEQUENCE [LARGE SCALE GENOMIC DNA]</scope>
    <source>
        <strain>GEY</strain>
        <strain evidence="2">DSM 9560</strain>
    </source>
</reference>
<gene>
    <name evidence="1" type="ORF">SAMN04488541_101812</name>
</gene>
<sequence>MSLSKFYVLLILLFACNVDKHKKVKEGDFSFETTESSVLFFKNVRGLYYEKQENTKAKADIYRNKDRIAAQDHPVINLAIVHHWRNDKAYIMLEPNELIANEIRLEVQWQDPNNQAQGTYFFDFGDMETHYYFAVKLYHSLQENHYFQIKVGRKWQEFMHIEDEREVFRKTMLDYLRLVNAVK</sequence>
<dbReference type="Proteomes" id="UP000199513">
    <property type="component" value="Unassembled WGS sequence"/>
</dbReference>
<dbReference type="PROSITE" id="PS51257">
    <property type="entry name" value="PROKAR_LIPOPROTEIN"/>
    <property type="match status" value="1"/>
</dbReference>
<dbReference type="AlphaFoldDB" id="A0A1I2GE57"/>
<name>A0A1I2GE57_9BACT</name>